<organism evidence="6 7">
    <name type="scientific">Emticicia oligotrophica (strain DSM 17448 / CIP 109782 / MTCC 6937 / GPTSA100-15)</name>
    <dbReference type="NCBI Taxonomy" id="929562"/>
    <lineage>
        <taxon>Bacteria</taxon>
        <taxon>Pseudomonadati</taxon>
        <taxon>Bacteroidota</taxon>
        <taxon>Cytophagia</taxon>
        <taxon>Cytophagales</taxon>
        <taxon>Leadbetterellaceae</taxon>
        <taxon>Emticicia</taxon>
    </lineage>
</organism>
<evidence type="ECO:0000256" key="1">
    <source>
        <dbReference type="ARBA" id="ARBA00001917"/>
    </source>
</evidence>
<reference evidence="6 7" key="1">
    <citation type="submission" date="2011-07" db="EMBL/GenBank/DDBJ databases">
        <title>The complete genome of chromosome of Emticicia oligotrophica DSM 17448.</title>
        <authorList>
            <consortium name="US DOE Joint Genome Institute (JGI-PGF)"/>
            <person name="Lucas S."/>
            <person name="Han J."/>
            <person name="Lapidus A."/>
            <person name="Bruce D."/>
            <person name="Goodwin L."/>
            <person name="Pitluck S."/>
            <person name="Peters L."/>
            <person name="Kyrpides N."/>
            <person name="Mavromatis K."/>
            <person name="Ivanova N."/>
            <person name="Ovchinnikova G."/>
            <person name="Teshima H."/>
            <person name="Detter J.C."/>
            <person name="Tapia R."/>
            <person name="Han C."/>
            <person name="Land M."/>
            <person name="Hauser L."/>
            <person name="Markowitz V."/>
            <person name="Cheng J.-F."/>
            <person name="Hugenholtz P."/>
            <person name="Woyke T."/>
            <person name="Wu D."/>
            <person name="Tindall B."/>
            <person name="Pomrenke H."/>
            <person name="Brambilla E."/>
            <person name="Klenk H.-P."/>
            <person name="Eisen J.A."/>
        </authorList>
    </citation>
    <scope>NUCLEOTIDE SEQUENCE [LARGE SCALE GENOMIC DNA]</scope>
    <source>
        <strain evidence="6 7">DSM 17448</strain>
    </source>
</reference>
<evidence type="ECO:0000256" key="4">
    <source>
        <dbReference type="ARBA" id="ARBA00023002"/>
    </source>
</evidence>
<dbReference type="RefSeq" id="WP_015030705.1">
    <property type="nucleotide sequence ID" value="NC_018748.1"/>
</dbReference>
<dbReference type="Pfam" id="PF12766">
    <property type="entry name" value="Pyridox_oxase_2"/>
    <property type="match status" value="1"/>
</dbReference>
<proteinExistence type="predicted"/>
<protein>
    <submittedName>
        <fullName evidence="6">2-hydroxy-3-oxopropionate reductase</fullName>
    </submittedName>
</protein>
<accession>A0ABN4AR67</accession>
<dbReference type="Gene3D" id="2.30.110.10">
    <property type="entry name" value="Electron Transport, Fmn-binding Protein, Chain A"/>
    <property type="match status" value="1"/>
</dbReference>
<dbReference type="Proteomes" id="UP000002875">
    <property type="component" value="Chromosome"/>
</dbReference>
<keyword evidence="7" id="KW-1185">Reference proteome</keyword>
<comment type="cofactor">
    <cofactor evidence="1">
        <name>FMN</name>
        <dbReference type="ChEBI" id="CHEBI:58210"/>
    </cofactor>
</comment>
<gene>
    <name evidence="6" type="ORF">Emtol_R0042</name>
</gene>
<sequence length="197" mass="23238">MREIFLGNDLEEIEKQIWQLLNDSVHSYKAPFHHGIIATINEHFPEQRTVVLRNVILAKKALCFHTDIRSKKIDDLTKNNSVSWLFYNDELKLQLRIYAKAFIHHQDEFSENAWSKARLQSKLCYTTAAKSGNFIEIPELIDLNRKDVSNELLSFARENFCVIETQAHALDFVFLNANGNKRGFFYYRHQFSSWRQI</sequence>
<dbReference type="InterPro" id="IPR024624">
    <property type="entry name" value="Pyridox_Oxase_Alr4036_FMN-bd"/>
</dbReference>
<evidence type="ECO:0000313" key="7">
    <source>
        <dbReference type="Proteomes" id="UP000002875"/>
    </source>
</evidence>
<feature type="domain" description="Pyridoxamine 5'-phosphate oxidase Alr4036 family FMN-binding" evidence="5">
    <location>
        <begin position="19"/>
        <end position="104"/>
    </location>
</feature>
<keyword evidence="4" id="KW-0560">Oxidoreductase</keyword>
<dbReference type="InterPro" id="IPR000659">
    <property type="entry name" value="Pyridox_Oxase"/>
</dbReference>
<dbReference type="EMBL" id="CP002961">
    <property type="protein sequence ID" value="AFK05017.1"/>
    <property type="molecule type" value="Genomic_DNA"/>
</dbReference>
<evidence type="ECO:0000313" key="6">
    <source>
        <dbReference type="EMBL" id="AFK05017.1"/>
    </source>
</evidence>
<dbReference type="SUPFAM" id="SSF50475">
    <property type="entry name" value="FMN-binding split barrel"/>
    <property type="match status" value="1"/>
</dbReference>
<dbReference type="InterPro" id="IPR012349">
    <property type="entry name" value="Split_barrel_FMN-bd"/>
</dbReference>
<dbReference type="PANTHER" id="PTHR10851">
    <property type="entry name" value="PYRIDOXINE-5-PHOSPHATE OXIDASE"/>
    <property type="match status" value="1"/>
</dbReference>
<keyword evidence="3" id="KW-0288">FMN</keyword>
<evidence type="ECO:0000256" key="2">
    <source>
        <dbReference type="ARBA" id="ARBA00022630"/>
    </source>
</evidence>
<keyword evidence="2" id="KW-0285">Flavoprotein</keyword>
<evidence type="ECO:0000259" key="5">
    <source>
        <dbReference type="Pfam" id="PF12766"/>
    </source>
</evidence>
<name>A0ABN4AR67_EMTOG</name>
<dbReference type="PANTHER" id="PTHR10851:SF3">
    <property type="entry name" value="PYRIDOXINE_PYRIDOXAMINE 5'-PHOSPHATE OXIDASE 2"/>
    <property type="match status" value="1"/>
</dbReference>
<evidence type="ECO:0000256" key="3">
    <source>
        <dbReference type="ARBA" id="ARBA00022643"/>
    </source>
</evidence>